<dbReference type="RefSeq" id="WP_003389394.1">
    <property type="nucleotide sequence ID" value="NZ_APBN01000006.1"/>
</dbReference>
<proteinExistence type="predicted"/>
<comment type="caution">
    <text evidence="2">The sequence shown here is derived from an EMBL/GenBank/DDBJ whole genome shotgun (WGS) entry which is preliminary data.</text>
</comment>
<organism evidence="2 3">
    <name type="scientific">Brevibacillus borstelensis AK1</name>
    <dbReference type="NCBI Taxonomy" id="1300222"/>
    <lineage>
        <taxon>Bacteria</taxon>
        <taxon>Bacillati</taxon>
        <taxon>Bacillota</taxon>
        <taxon>Bacilli</taxon>
        <taxon>Bacillales</taxon>
        <taxon>Paenibacillaceae</taxon>
        <taxon>Brevibacillus</taxon>
    </lineage>
</organism>
<reference evidence="2 3" key="1">
    <citation type="submission" date="2013-03" db="EMBL/GenBank/DDBJ databases">
        <title>Assembly of a new bacterial strain Brevibacillus borstelensis AK1.</title>
        <authorList>
            <person name="Rajan I."/>
            <person name="PoliReddy D."/>
            <person name="Sugumar T."/>
            <person name="Rathinam K."/>
            <person name="Alqarawi S."/>
            <person name="Khalil A.B."/>
            <person name="Sivakumar N."/>
        </authorList>
    </citation>
    <scope>NUCLEOTIDE SEQUENCE [LARGE SCALE GENOMIC DNA]</scope>
    <source>
        <strain evidence="2 3">AK1</strain>
    </source>
</reference>
<keyword evidence="1" id="KW-1133">Transmembrane helix</keyword>
<keyword evidence="3" id="KW-1185">Reference proteome</keyword>
<protein>
    <submittedName>
        <fullName evidence="2">Uncharacterized protein</fullName>
    </submittedName>
</protein>
<feature type="transmembrane region" description="Helical" evidence="1">
    <location>
        <begin position="20"/>
        <end position="37"/>
    </location>
</feature>
<sequence>MDAENVFRFFHYAWGVSQRPSLFFSLFHLYTGWFYSISMKESIVKADTISKKPLVAEQRYIMICVPILLVKDHRPGQ</sequence>
<dbReference type="AlphaFoldDB" id="M8D6B4"/>
<dbReference type="Proteomes" id="UP000012081">
    <property type="component" value="Unassembled WGS sequence"/>
</dbReference>
<keyword evidence="1" id="KW-0812">Transmembrane</keyword>
<evidence type="ECO:0000256" key="1">
    <source>
        <dbReference type="SAM" id="Phobius"/>
    </source>
</evidence>
<gene>
    <name evidence="2" type="ORF">I532_15741</name>
</gene>
<accession>M8D6B4</accession>
<name>M8D6B4_9BACL</name>
<evidence type="ECO:0000313" key="2">
    <source>
        <dbReference type="EMBL" id="EMT51809.1"/>
    </source>
</evidence>
<evidence type="ECO:0000313" key="3">
    <source>
        <dbReference type="Proteomes" id="UP000012081"/>
    </source>
</evidence>
<keyword evidence="1" id="KW-0472">Membrane</keyword>
<dbReference type="EMBL" id="APBN01000006">
    <property type="protein sequence ID" value="EMT51809.1"/>
    <property type="molecule type" value="Genomic_DNA"/>
</dbReference>